<evidence type="ECO:0000313" key="2">
    <source>
        <dbReference type="Proteomes" id="UP000277671"/>
    </source>
</evidence>
<name>A0A495JGM7_9ACTN</name>
<dbReference type="RefSeq" id="WP_121161994.1">
    <property type="nucleotide sequence ID" value="NZ_RBKT01000001.1"/>
</dbReference>
<protein>
    <recommendedName>
        <fullName evidence="3">Phytanoyl-CoA dioxygenase PhyH</fullName>
    </recommendedName>
</protein>
<dbReference type="Gene3D" id="2.60.120.620">
    <property type="entry name" value="q2cbj1_9rhob like domain"/>
    <property type="match status" value="1"/>
</dbReference>
<dbReference type="OrthoDB" id="321649at2"/>
<dbReference type="Proteomes" id="UP000277671">
    <property type="component" value="Unassembled WGS sequence"/>
</dbReference>
<dbReference type="AlphaFoldDB" id="A0A495JGM7"/>
<dbReference type="SUPFAM" id="SSF51197">
    <property type="entry name" value="Clavaminate synthase-like"/>
    <property type="match status" value="1"/>
</dbReference>
<gene>
    <name evidence="1" type="ORF">BDK92_2337</name>
</gene>
<accession>A0A495JGM7</accession>
<sequence>MTVVYFDSPMSDDERRRKLFGGDLFVYSPTPHSMALVAFAREMAESAFAPHFPPDAQHHLAGPDYVRVLADLKPTFINHPRSKELVRGMLADLGADLEQTYFDVPRLRSMTSEYLNAGLTLQFESHRDTWFSAPMSQLNFWMPVYDVEEANVMAFHPPYFDAGVRNSSRDYNYAQWVAHGRTAAAQQVDMETRKQPEAEEQINREPDIRVITPPGGVLLFSGAQLHTTVPNTSGRTRFSIDFRAVNRRDVEVRAGARNVDSECTGTTLGDFLRATDLEPLPADLIRSYDTVPA</sequence>
<dbReference type="EMBL" id="RBKT01000001">
    <property type="protein sequence ID" value="RKR88033.1"/>
    <property type="molecule type" value="Genomic_DNA"/>
</dbReference>
<keyword evidence="2" id="KW-1185">Reference proteome</keyword>
<evidence type="ECO:0008006" key="3">
    <source>
        <dbReference type="Google" id="ProtNLM"/>
    </source>
</evidence>
<comment type="caution">
    <text evidence="1">The sequence shown here is derived from an EMBL/GenBank/DDBJ whole genome shotgun (WGS) entry which is preliminary data.</text>
</comment>
<organism evidence="1 2">
    <name type="scientific">Micromonospora pisi</name>
    <dbReference type="NCBI Taxonomy" id="589240"/>
    <lineage>
        <taxon>Bacteria</taxon>
        <taxon>Bacillati</taxon>
        <taxon>Actinomycetota</taxon>
        <taxon>Actinomycetes</taxon>
        <taxon>Micromonosporales</taxon>
        <taxon>Micromonosporaceae</taxon>
        <taxon>Micromonospora</taxon>
    </lineage>
</organism>
<evidence type="ECO:0000313" key="1">
    <source>
        <dbReference type="EMBL" id="RKR88033.1"/>
    </source>
</evidence>
<reference evidence="1 2" key="1">
    <citation type="submission" date="2018-10" db="EMBL/GenBank/DDBJ databases">
        <title>Sequencing the genomes of 1000 actinobacteria strains.</title>
        <authorList>
            <person name="Klenk H.-P."/>
        </authorList>
    </citation>
    <scope>NUCLEOTIDE SEQUENCE [LARGE SCALE GENOMIC DNA]</scope>
    <source>
        <strain evidence="1 2">DSM 45175</strain>
    </source>
</reference>
<proteinExistence type="predicted"/>